<dbReference type="RefSeq" id="WP_192010093.1">
    <property type="nucleotide sequence ID" value="NZ_JACYTQ010000003.1"/>
</dbReference>
<sequence>MNFNEIYFDKSLLGKCSMTALIFVLLLLSYPINGQQVQSDEAKVDYLQRIYFSGENKEGIVKNILITIQELKGMTFTPALEKQYIFLNEIEGQVAKANDACEALDLLAVGIYNIDPTEAASQGVILPSEEAKVKSSDAMANFNKINTNAKDISRVANSANMNSIAGTSSTVGDAAKMAGEAGEIGKELADLGKSIGILKKKDKPCKNVTQKDIPIGVHLVSGNLVNSGAVSQSVETLTTVITISNMDFSSFNVMVDTLSSNPNIKSLDKKFNEDSSSITVVHIGSTDDLADWVHEKFKDKVKLVAFETGLISLVSEIE</sequence>
<reference evidence="1 2" key="1">
    <citation type="submission" date="2020-09" db="EMBL/GenBank/DDBJ databases">
        <title>Echinicola sp. CAU 1574 isolated from sand of Sido Beach.</title>
        <authorList>
            <person name="Kim W."/>
        </authorList>
    </citation>
    <scope>NUCLEOTIDE SEQUENCE [LARGE SCALE GENOMIC DNA]</scope>
    <source>
        <strain evidence="1 2">CAU 1574</strain>
    </source>
</reference>
<protein>
    <submittedName>
        <fullName evidence="1">Uncharacterized protein</fullName>
    </submittedName>
</protein>
<organism evidence="1 2">
    <name type="scientific">Echinicola arenosa</name>
    <dbReference type="NCBI Taxonomy" id="2774144"/>
    <lineage>
        <taxon>Bacteria</taxon>
        <taxon>Pseudomonadati</taxon>
        <taxon>Bacteroidota</taxon>
        <taxon>Cytophagia</taxon>
        <taxon>Cytophagales</taxon>
        <taxon>Cyclobacteriaceae</taxon>
        <taxon>Echinicola</taxon>
    </lineage>
</organism>
<name>A0ABR9AK56_9BACT</name>
<keyword evidence="2" id="KW-1185">Reference proteome</keyword>
<evidence type="ECO:0000313" key="1">
    <source>
        <dbReference type="EMBL" id="MBD8489207.1"/>
    </source>
</evidence>
<accession>A0ABR9AK56</accession>
<comment type="caution">
    <text evidence="1">The sequence shown here is derived from an EMBL/GenBank/DDBJ whole genome shotgun (WGS) entry which is preliminary data.</text>
</comment>
<dbReference type="Proteomes" id="UP000647133">
    <property type="component" value="Unassembled WGS sequence"/>
</dbReference>
<evidence type="ECO:0000313" key="2">
    <source>
        <dbReference type="Proteomes" id="UP000647133"/>
    </source>
</evidence>
<proteinExistence type="predicted"/>
<gene>
    <name evidence="1" type="ORF">IFO69_10665</name>
</gene>
<dbReference type="EMBL" id="JACYTQ010000003">
    <property type="protein sequence ID" value="MBD8489207.1"/>
    <property type="molecule type" value="Genomic_DNA"/>
</dbReference>